<name>A0ACC2SJ56_9FUNG</name>
<reference evidence="1" key="1">
    <citation type="submission" date="2022-04" db="EMBL/GenBank/DDBJ databases">
        <title>Genome of the entomopathogenic fungus Entomophthora muscae.</title>
        <authorList>
            <person name="Elya C."/>
            <person name="Lovett B.R."/>
            <person name="Lee E."/>
            <person name="Macias A.M."/>
            <person name="Hajek A.E."/>
            <person name="De Bivort B.L."/>
            <person name="Kasson M.T."/>
            <person name="De Fine Licht H.H."/>
            <person name="Stajich J.E."/>
        </authorList>
    </citation>
    <scope>NUCLEOTIDE SEQUENCE</scope>
    <source>
        <strain evidence="1">Berkeley</strain>
    </source>
</reference>
<dbReference type="Proteomes" id="UP001165960">
    <property type="component" value="Unassembled WGS sequence"/>
</dbReference>
<gene>
    <name evidence="1" type="ORF">DSO57_1010875</name>
</gene>
<protein>
    <submittedName>
        <fullName evidence="1">Uncharacterized protein</fullName>
    </submittedName>
</protein>
<sequence length="284" mass="32092">MGRWGPAVGTLLSPLPDVSPMPANLEVFPAVSKAETFVTSQCPEFYAKDSLIPSQVVIPHHLETTSYYPTISVKLLNSSTSEFLEVVCHEIMFLFSCSVKISMFNMFICISSFLSFQFELFFNLWFPSLVTVVESGLSFSWFCCVMLFWCLDYYPAPPTNKILREVALALPSYSGSTLSHKPQVYSIMTKVLVDAREWMLSTVEHNPQVLTESASLYPLLNTVCVSIEELKVYHELYAFHQGTSLLEIFLPQFLAYCHTVDVPEVNKLSALWLAVDQTAQDFEV</sequence>
<keyword evidence="2" id="KW-1185">Reference proteome</keyword>
<dbReference type="EMBL" id="QTSX02005007">
    <property type="protein sequence ID" value="KAJ9062419.1"/>
    <property type="molecule type" value="Genomic_DNA"/>
</dbReference>
<accession>A0ACC2SJ56</accession>
<evidence type="ECO:0000313" key="2">
    <source>
        <dbReference type="Proteomes" id="UP001165960"/>
    </source>
</evidence>
<proteinExistence type="predicted"/>
<organism evidence="1 2">
    <name type="scientific">Entomophthora muscae</name>
    <dbReference type="NCBI Taxonomy" id="34485"/>
    <lineage>
        <taxon>Eukaryota</taxon>
        <taxon>Fungi</taxon>
        <taxon>Fungi incertae sedis</taxon>
        <taxon>Zoopagomycota</taxon>
        <taxon>Entomophthoromycotina</taxon>
        <taxon>Entomophthoromycetes</taxon>
        <taxon>Entomophthorales</taxon>
        <taxon>Entomophthoraceae</taxon>
        <taxon>Entomophthora</taxon>
    </lineage>
</organism>
<evidence type="ECO:0000313" key="1">
    <source>
        <dbReference type="EMBL" id="KAJ9062419.1"/>
    </source>
</evidence>
<comment type="caution">
    <text evidence="1">The sequence shown here is derived from an EMBL/GenBank/DDBJ whole genome shotgun (WGS) entry which is preliminary data.</text>
</comment>